<accession>A0A381FKT1</accession>
<evidence type="ECO:0000313" key="3">
    <source>
        <dbReference type="Proteomes" id="UP000254282"/>
    </source>
</evidence>
<evidence type="ECO:0000313" key="2">
    <source>
        <dbReference type="EMBL" id="SUX47149.1"/>
    </source>
</evidence>
<protein>
    <recommendedName>
        <fullName evidence="1">DUF6705 domain-containing protein</fullName>
    </recommendedName>
</protein>
<evidence type="ECO:0000259" key="1">
    <source>
        <dbReference type="Pfam" id="PF20448"/>
    </source>
</evidence>
<dbReference type="InterPro" id="IPR046551">
    <property type="entry name" value="DUF6705"/>
</dbReference>
<organism evidence="2 3">
    <name type="scientific">Chryseobacterium indoltheticum</name>
    <dbReference type="NCBI Taxonomy" id="254"/>
    <lineage>
        <taxon>Bacteria</taxon>
        <taxon>Pseudomonadati</taxon>
        <taxon>Bacteroidota</taxon>
        <taxon>Flavobacteriia</taxon>
        <taxon>Flavobacteriales</taxon>
        <taxon>Weeksellaceae</taxon>
        <taxon>Chryseobacterium group</taxon>
        <taxon>Chryseobacterium</taxon>
    </lineage>
</organism>
<proteinExistence type="predicted"/>
<feature type="domain" description="DUF6705" evidence="1">
    <location>
        <begin position="38"/>
        <end position="206"/>
    </location>
</feature>
<reference evidence="2 3" key="1">
    <citation type="submission" date="2018-06" db="EMBL/GenBank/DDBJ databases">
        <authorList>
            <consortium name="Pathogen Informatics"/>
            <person name="Doyle S."/>
        </authorList>
    </citation>
    <scope>NUCLEOTIDE SEQUENCE [LARGE SCALE GENOMIC DNA]</scope>
    <source>
        <strain evidence="2 3">NCTC13532</strain>
    </source>
</reference>
<dbReference type="AlphaFoldDB" id="A0A381FKT1"/>
<gene>
    <name evidence="2" type="ORF">NCTC13532_02710</name>
</gene>
<dbReference type="Pfam" id="PF20448">
    <property type="entry name" value="DUF6705"/>
    <property type="match status" value="1"/>
</dbReference>
<name>A0A381FKT1_9FLAO</name>
<dbReference type="EMBL" id="UFVR01000004">
    <property type="protein sequence ID" value="SUX47149.1"/>
    <property type="molecule type" value="Genomic_DNA"/>
</dbReference>
<sequence>MVFISIFAFSQNHGNLIPINSCPTYTIVPLRTYTDIPEDQCYYMKDTNNELQDYVGTWKGIWDNKMLFITYKKIANRYNPHFKYNEDLLIAKFRVTDSNGTILFDNTSDSDNNAKIIGSGFAVIGAKAGPEKDIGGKYTMLYHDISLCNLRGSIYINFTNAAKTQMQFEFNQRKRYIFPECYFYNYPESQYPRPLPNMGGIILTKQ</sequence>
<dbReference type="Proteomes" id="UP000254282">
    <property type="component" value="Unassembled WGS sequence"/>
</dbReference>